<gene>
    <name evidence="2" type="ORF">RFI_37416</name>
</gene>
<proteinExistence type="predicted"/>
<accession>X6LDG6</accession>
<evidence type="ECO:0000256" key="1">
    <source>
        <dbReference type="SAM" id="Phobius"/>
    </source>
</evidence>
<dbReference type="Proteomes" id="UP000023152">
    <property type="component" value="Unassembled WGS sequence"/>
</dbReference>
<keyword evidence="1" id="KW-0472">Membrane</keyword>
<evidence type="ECO:0000313" key="2">
    <source>
        <dbReference type="EMBL" id="ETO00043.1"/>
    </source>
</evidence>
<dbReference type="EMBL" id="ASPP01042164">
    <property type="protein sequence ID" value="ETO00043.1"/>
    <property type="molecule type" value="Genomic_DNA"/>
</dbReference>
<reference evidence="2 3" key="1">
    <citation type="journal article" date="2013" name="Curr. Biol.">
        <title>The Genome of the Foraminiferan Reticulomyxa filosa.</title>
        <authorList>
            <person name="Glockner G."/>
            <person name="Hulsmann N."/>
            <person name="Schleicher M."/>
            <person name="Noegel A.A."/>
            <person name="Eichinger L."/>
            <person name="Gallinger C."/>
            <person name="Pawlowski J."/>
            <person name="Sierra R."/>
            <person name="Euteneuer U."/>
            <person name="Pillet L."/>
            <person name="Moustafa A."/>
            <person name="Platzer M."/>
            <person name="Groth M."/>
            <person name="Szafranski K."/>
            <person name="Schliwa M."/>
        </authorList>
    </citation>
    <scope>NUCLEOTIDE SEQUENCE [LARGE SCALE GENOMIC DNA]</scope>
</reference>
<keyword evidence="3" id="KW-1185">Reference proteome</keyword>
<keyword evidence="1" id="KW-1133">Transmembrane helix</keyword>
<feature type="transmembrane region" description="Helical" evidence="1">
    <location>
        <begin position="49"/>
        <end position="68"/>
    </location>
</feature>
<protein>
    <submittedName>
        <fullName evidence="2">Uncharacterized protein</fullName>
    </submittedName>
</protein>
<organism evidence="2 3">
    <name type="scientific">Reticulomyxa filosa</name>
    <dbReference type="NCBI Taxonomy" id="46433"/>
    <lineage>
        <taxon>Eukaryota</taxon>
        <taxon>Sar</taxon>
        <taxon>Rhizaria</taxon>
        <taxon>Retaria</taxon>
        <taxon>Foraminifera</taxon>
        <taxon>Monothalamids</taxon>
        <taxon>Reticulomyxidae</taxon>
        <taxon>Reticulomyxa</taxon>
    </lineage>
</organism>
<name>X6LDG6_RETFI</name>
<keyword evidence="1" id="KW-0812">Transmembrane</keyword>
<dbReference type="AlphaFoldDB" id="X6LDG6"/>
<sequence>MKKVCTLYDYGEDSPQFTKFFDRVYALFGSKEPYDVFTDFLIFWNIKKYQIIFFFISSQRYFFIFFITNDKQKYCRFKVLPLLVWNLSKLGLPKCISHTNQQFQYKYQFILQSLKEITLSMFELKNMLTNDYIKKSCANKVQKIYKHVDCSSNNIHLMNAYI</sequence>
<evidence type="ECO:0000313" key="3">
    <source>
        <dbReference type="Proteomes" id="UP000023152"/>
    </source>
</evidence>
<comment type="caution">
    <text evidence="2">The sequence shown here is derived from an EMBL/GenBank/DDBJ whole genome shotgun (WGS) entry which is preliminary data.</text>
</comment>